<sequence length="216" mass="25601">MINFNVFAIIILLLRKNFLFEFEINFDNVHNYYFQFDEILCVGGNFNQQNKLIFPENSNSQEIHFISNLHIGMPCSGYLLNFWNKPLEIADWEMQEVNFSCPVPRNNLTTLNTYSIRLTQRSAYSWKAICEQKNNLINVPFQKIVNYFENEAKNSNKNILPNSDFLREKLIKIIIDNSEGNLENSLNEKQINIINIINEIFGRNFKIFRKREVFLI</sequence>
<name>A0A6V7U998_MELEN</name>
<proteinExistence type="predicted"/>
<evidence type="ECO:0000256" key="1">
    <source>
        <dbReference type="SAM" id="SignalP"/>
    </source>
</evidence>
<evidence type="ECO:0000313" key="2">
    <source>
        <dbReference type="EMBL" id="CAD2149432.1"/>
    </source>
</evidence>
<dbReference type="AlphaFoldDB" id="A0A6V7U998"/>
<reference evidence="2 3" key="1">
    <citation type="submission" date="2020-08" db="EMBL/GenBank/DDBJ databases">
        <authorList>
            <person name="Koutsovoulos G."/>
            <person name="Danchin GJ E."/>
        </authorList>
    </citation>
    <scope>NUCLEOTIDE SEQUENCE [LARGE SCALE GENOMIC DNA]</scope>
</reference>
<dbReference type="EMBL" id="CAJEWN010000043">
    <property type="protein sequence ID" value="CAD2149432.1"/>
    <property type="molecule type" value="Genomic_DNA"/>
</dbReference>
<accession>A0A6V7U998</accession>
<evidence type="ECO:0000313" key="3">
    <source>
        <dbReference type="Proteomes" id="UP000580250"/>
    </source>
</evidence>
<keyword evidence="1" id="KW-0732">Signal</keyword>
<organism evidence="2 3">
    <name type="scientific">Meloidogyne enterolobii</name>
    <name type="common">Root-knot nematode worm</name>
    <name type="synonym">Meloidogyne mayaguensis</name>
    <dbReference type="NCBI Taxonomy" id="390850"/>
    <lineage>
        <taxon>Eukaryota</taxon>
        <taxon>Metazoa</taxon>
        <taxon>Ecdysozoa</taxon>
        <taxon>Nematoda</taxon>
        <taxon>Chromadorea</taxon>
        <taxon>Rhabditida</taxon>
        <taxon>Tylenchina</taxon>
        <taxon>Tylenchomorpha</taxon>
        <taxon>Tylenchoidea</taxon>
        <taxon>Meloidogynidae</taxon>
        <taxon>Meloidogyninae</taxon>
        <taxon>Meloidogyne</taxon>
    </lineage>
</organism>
<feature type="signal peptide" evidence="1">
    <location>
        <begin position="1"/>
        <end position="19"/>
    </location>
</feature>
<dbReference type="Proteomes" id="UP000580250">
    <property type="component" value="Unassembled WGS sequence"/>
</dbReference>
<gene>
    <name evidence="2" type="ORF">MENT_LOCUS9693</name>
</gene>
<protein>
    <submittedName>
        <fullName evidence="2">Uncharacterized protein</fullName>
    </submittedName>
</protein>
<feature type="chain" id="PRO_5028018555" evidence="1">
    <location>
        <begin position="20"/>
        <end position="216"/>
    </location>
</feature>
<comment type="caution">
    <text evidence="2">The sequence shown here is derived from an EMBL/GenBank/DDBJ whole genome shotgun (WGS) entry which is preliminary data.</text>
</comment>